<dbReference type="EMBL" id="OMOF01000175">
    <property type="protein sequence ID" value="SPF41728.1"/>
    <property type="molecule type" value="Genomic_DNA"/>
</dbReference>
<gene>
    <name evidence="1" type="ORF">SBF1_2560002</name>
</gene>
<organism evidence="1 2">
    <name type="scientific">Candidatus Desulfosporosinus infrequens</name>
    <dbReference type="NCBI Taxonomy" id="2043169"/>
    <lineage>
        <taxon>Bacteria</taxon>
        <taxon>Bacillati</taxon>
        <taxon>Bacillota</taxon>
        <taxon>Clostridia</taxon>
        <taxon>Eubacteriales</taxon>
        <taxon>Desulfitobacteriaceae</taxon>
        <taxon>Desulfosporosinus</taxon>
    </lineage>
</organism>
<protein>
    <submittedName>
        <fullName evidence="1">Uncharacterized protein</fullName>
    </submittedName>
</protein>
<name>A0A2U3KPZ1_9FIRM</name>
<proteinExistence type="predicted"/>
<dbReference type="AlphaFoldDB" id="A0A2U3KPZ1"/>
<evidence type="ECO:0000313" key="2">
    <source>
        <dbReference type="Proteomes" id="UP000238916"/>
    </source>
</evidence>
<evidence type="ECO:0000313" key="1">
    <source>
        <dbReference type="EMBL" id="SPF41728.1"/>
    </source>
</evidence>
<dbReference type="Proteomes" id="UP000238916">
    <property type="component" value="Unassembled WGS sequence"/>
</dbReference>
<sequence>MDGDTRRAAAPGRDFRLVFVPDAEPGILHGPAISARGVFHARVV</sequence>
<accession>A0A2U3KPZ1</accession>
<reference evidence="2" key="1">
    <citation type="submission" date="2018-02" db="EMBL/GenBank/DDBJ databases">
        <authorList>
            <person name="Hausmann B."/>
        </authorList>
    </citation>
    <scope>NUCLEOTIDE SEQUENCE [LARGE SCALE GENOMIC DNA]</scope>
    <source>
        <strain evidence="2">Peat soil MAG SbF1</strain>
    </source>
</reference>